<feature type="compositionally biased region" description="Basic residues" evidence="1">
    <location>
        <begin position="52"/>
        <end position="61"/>
    </location>
</feature>
<evidence type="ECO:0000313" key="2">
    <source>
        <dbReference type="EMBL" id="KAK5125894.1"/>
    </source>
</evidence>
<feature type="compositionally biased region" description="Pro residues" evidence="1">
    <location>
        <begin position="38"/>
        <end position="51"/>
    </location>
</feature>
<feature type="non-terminal residue" evidence="2">
    <location>
        <position position="211"/>
    </location>
</feature>
<feature type="compositionally biased region" description="Basic residues" evidence="1">
    <location>
        <begin position="139"/>
        <end position="160"/>
    </location>
</feature>
<sequence>HNRFQRPQARVLLHPATLIPHQLNPRRHLPRPNTRNGPPLPAPPLLPPHPVRIPRHTHPPRLHLPASSALATTLRPAHLPNAESELGPLTEDQRRCERRRRRAPTVPGSRPRHRQGPARAPRLGRAADVHRRTPAVEPRRRRFRRRLRLRQRRAARHGRHGQRDGQAQGVERPAQQVAGPRQWRRHGDSRTARPRPRGAGGPGHGRAATAL</sequence>
<proteinExistence type="predicted"/>
<feature type="region of interest" description="Disordered" evidence="1">
    <location>
        <begin position="78"/>
        <end position="211"/>
    </location>
</feature>
<feature type="region of interest" description="Disordered" evidence="1">
    <location>
        <begin position="17"/>
        <end position="63"/>
    </location>
</feature>
<gene>
    <name evidence="2" type="ORF">LTR16_003179</name>
</gene>
<dbReference type="Proteomes" id="UP001357485">
    <property type="component" value="Unassembled WGS sequence"/>
</dbReference>
<reference evidence="2 3" key="1">
    <citation type="submission" date="2023-08" db="EMBL/GenBank/DDBJ databases">
        <title>Black Yeasts Isolated from many extreme environments.</title>
        <authorList>
            <person name="Coleine C."/>
            <person name="Stajich J.E."/>
            <person name="Selbmann L."/>
        </authorList>
    </citation>
    <scope>NUCLEOTIDE SEQUENCE [LARGE SCALE GENOMIC DNA]</scope>
    <source>
        <strain evidence="2 3">CCFEE 536</strain>
    </source>
</reference>
<keyword evidence="3" id="KW-1185">Reference proteome</keyword>
<comment type="caution">
    <text evidence="2">The sequence shown here is derived from an EMBL/GenBank/DDBJ whole genome shotgun (WGS) entry which is preliminary data.</text>
</comment>
<name>A0ABR0KSN3_9PEZI</name>
<organism evidence="2 3">
    <name type="scientific">Cryomyces antarcticus</name>
    <dbReference type="NCBI Taxonomy" id="329879"/>
    <lineage>
        <taxon>Eukaryota</taxon>
        <taxon>Fungi</taxon>
        <taxon>Dikarya</taxon>
        <taxon>Ascomycota</taxon>
        <taxon>Pezizomycotina</taxon>
        <taxon>Dothideomycetes</taxon>
        <taxon>Dothideomycetes incertae sedis</taxon>
        <taxon>Cryomyces</taxon>
    </lineage>
</organism>
<protein>
    <submittedName>
        <fullName evidence="2">Uncharacterized protein</fullName>
    </submittedName>
</protein>
<accession>A0ABR0KSN3</accession>
<dbReference type="EMBL" id="JAVRRA010024927">
    <property type="protein sequence ID" value="KAK5125894.1"/>
    <property type="molecule type" value="Genomic_DNA"/>
</dbReference>
<evidence type="ECO:0000313" key="3">
    <source>
        <dbReference type="Proteomes" id="UP001357485"/>
    </source>
</evidence>
<feature type="non-terminal residue" evidence="2">
    <location>
        <position position="1"/>
    </location>
</feature>
<evidence type="ECO:0000256" key="1">
    <source>
        <dbReference type="SAM" id="MobiDB-lite"/>
    </source>
</evidence>